<sequence length="896" mass="97368">MTSTHGGAATATPLQHSRLRPPLFEFEPVVPPAAEGLMRGTALPRLLLLHAPPGFGKTVLMATLYRRHRERGLPCAWVTLDDRDHGLDALVGSILAALAPPVAGGQAGQRAPACAGTDRLTELQRRLARLQAPLALFVDNLHYCTDEGLGALLNAMVFDSGQPLRLVLSTVHELPMDLGRARLELGAIQLGPTQLVFDRQCSAHLFRQQGFEALDDAEMARIQQQTEGWPAALRLLTVLAQQHGSVAGALRQFPAQSADVAQVLTQRVLKGFEPALVRFLHEIAVLREFSLPLAQQVTGDARAARWLQLLRARNVLIFTLDGQGEWLRLHTLLRHHLLADAQALLPPGRRQQILLAAAQWHAGHGHMTQAIDLAIEAEAFAAARAWLDRAATQVVADRGLLGQFMRWVDVLNAAGCPPSQDTLAWYIWSLCFTRQPERALQVIDTLTANDTPHADATHQGLRLQRAVALAHCDATRPCQENAEAWLAHDDGRDAHGRCIAHACLAVCELAVDAPLAARRHLMLAEGAIAHTASFYGRAWVEAVAGCILLALGSPAEAERRLAGAKGDLTAALGRDSDPIRTIDFIRARALMDLGRTEEAHASALAGLDQAGRHGVTDCVIPGLSVCATAWQPDDADFARRLEAVALSYPPRLQRLLHAFLLRRLLRLQLHDEAREMARTGGLLAMAEPPRPEMAPSWNCGQLRLVRVELMAINGHAAQALDQAAAQIKQARGAGRIRELVDWHLLAAGIHLQGGEQARALRQFALAIGQAAPRQMLGPFDEHRHTVQAILQHARAKDFGFTQPQELDFLAQLRAPVPPAAAGPCEPTPTAAAEHMTARERQVLELLGLGLDNQQIADQAGISVPTVKWHLYNCYAKLGVKTRIAAVTRARHIGAIA</sequence>
<dbReference type="Gene3D" id="1.10.10.10">
    <property type="entry name" value="Winged helix-like DNA-binding domain superfamily/Winged helix DNA-binding domain"/>
    <property type="match status" value="1"/>
</dbReference>
<gene>
    <name evidence="5" type="ORF">NS331_05910</name>
</gene>
<dbReference type="InterPro" id="IPR000792">
    <property type="entry name" value="Tscrpt_reg_LuxR_C"/>
</dbReference>
<dbReference type="GO" id="GO:0003677">
    <property type="term" value="F:DNA binding"/>
    <property type="evidence" value="ECO:0007669"/>
    <property type="project" value="UniProtKB-KW"/>
</dbReference>
<dbReference type="OrthoDB" id="134985at2"/>
<dbReference type="PRINTS" id="PR00038">
    <property type="entry name" value="HTHLUXR"/>
</dbReference>
<evidence type="ECO:0000259" key="4">
    <source>
        <dbReference type="PROSITE" id="PS50043"/>
    </source>
</evidence>
<keyword evidence="6" id="KW-1185">Reference proteome</keyword>
<name>A0A147H4Q8_9BURK</name>
<dbReference type="InterPro" id="IPR011990">
    <property type="entry name" value="TPR-like_helical_dom_sf"/>
</dbReference>
<dbReference type="Pfam" id="PF25873">
    <property type="entry name" value="WHD_MalT"/>
    <property type="match status" value="1"/>
</dbReference>
<dbReference type="AlphaFoldDB" id="A0A147H4Q8"/>
<dbReference type="InterPro" id="IPR041664">
    <property type="entry name" value="AAA_16"/>
</dbReference>
<organism evidence="5 6">
    <name type="scientific">Pseudacidovorax intermedius</name>
    <dbReference type="NCBI Taxonomy" id="433924"/>
    <lineage>
        <taxon>Bacteria</taxon>
        <taxon>Pseudomonadati</taxon>
        <taxon>Pseudomonadota</taxon>
        <taxon>Betaproteobacteria</taxon>
        <taxon>Burkholderiales</taxon>
        <taxon>Comamonadaceae</taxon>
        <taxon>Pseudacidovorax</taxon>
    </lineage>
</organism>
<evidence type="ECO:0000313" key="6">
    <source>
        <dbReference type="Proteomes" id="UP000072741"/>
    </source>
</evidence>
<dbReference type="SUPFAM" id="SSF52540">
    <property type="entry name" value="P-loop containing nucleoside triphosphate hydrolases"/>
    <property type="match status" value="1"/>
</dbReference>
<feature type="domain" description="HTH luxR-type" evidence="4">
    <location>
        <begin position="828"/>
        <end position="893"/>
    </location>
</feature>
<dbReference type="Pfam" id="PF13191">
    <property type="entry name" value="AAA_16"/>
    <property type="match status" value="1"/>
</dbReference>
<protein>
    <recommendedName>
        <fullName evidence="4">HTH luxR-type domain-containing protein</fullName>
    </recommendedName>
</protein>
<dbReference type="SMART" id="SM00421">
    <property type="entry name" value="HTH_LUXR"/>
    <property type="match status" value="1"/>
</dbReference>
<dbReference type="InterPro" id="IPR027417">
    <property type="entry name" value="P-loop_NTPase"/>
</dbReference>
<accession>A0A147H4Q8</accession>
<evidence type="ECO:0000313" key="5">
    <source>
        <dbReference type="EMBL" id="KTT24828.1"/>
    </source>
</evidence>
<dbReference type="RefSeq" id="WP_058641069.1">
    <property type="nucleotide sequence ID" value="NZ_LDSL01000038.1"/>
</dbReference>
<dbReference type="PROSITE" id="PS50043">
    <property type="entry name" value="HTH_LUXR_2"/>
    <property type="match status" value="1"/>
</dbReference>
<keyword evidence="3" id="KW-0804">Transcription</keyword>
<evidence type="ECO:0000256" key="1">
    <source>
        <dbReference type="ARBA" id="ARBA00023015"/>
    </source>
</evidence>
<dbReference type="PANTHER" id="PTHR44688">
    <property type="entry name" value="DNA-BINDING TRANSCRIPTIONAL ACTIVATOR DEVR_DOSR"/>
    <property type="match status" value="1"/>
</dbReference>
<reference evidence="5 6" key="1">
    <citation type="journal article" date="2016" name="Front. Microbiol.">
        <title>Genomic Resource of Rice Seed Associated Bacteria.</title>
        <authorList>
            <person name="Midha S."/>
            <person name="Bansal K."/>
            <person name="Sharma S."/>
            <person name="Kumar N."/>
            <person name="Patil P.P."/>
            <person name="Chaudhry V."/>
            <person name="Patil P.B."/>
        </authorList>
    </citation>
    <scope>NUCLEOTIDE SEQUENCE [LARGE SCALE GENOMIC DNA]</scope>
    <source>
        <strain evidence="5 6">NS331</strain>
    </source>
</reference>
<keyword evidence="2" id="KW-0238">DNA-binding</keyword>
<dbReference type="InterPro" id="IPR016032">
    <property type="entry name" value="Sig_transdc_resp-reg_C-effctor"/>
</dbReference>
<dbReference type="Gene3D" id="1.25.40.10">
    <property type="entry name" value="Tetratricopeptide repeat domain"/>
    <property type="match status" value="1"/>
</dbReference>
<dbReference type="CDD" id="cd06170">
    <property type="entry name" value="LuxR_C_like"/>
    <property type="match status" value="1"/>
</dbReference>
<proteinExistence type="predicted"/>
<evidence type="ECO:0000256" key="2">
    <source>
        <dbReference type="ARBA" id="ARBA00023125"/>
    </source>
</evidence>
<dbReference type="InterPro" id="IPR059106">
    <property type="entry name" value="WHD_MalT"/>
</dbReference>
<dbReference type="Pfam" id="PF00196">
    <property type="entry name" value="GerE"/>
    <property type="match status" value="1"/>
</dbReference>
<dbReference type="Proteomes" id="UP000072741">
    <property type="component" value="Unassembled WGS sequence"/>
</dbReference>
<evidence type="ECO:0000256" key="3">
    <source>
        <dbReference type="ARBA" id="ARBA00023163"/>
    </source>
</evidence>
<keyword evidence="1" id="KW-0805">Transcription regulation</keyword>
<dbReference type="GO" id="GO:0006355">
    <property type="term" value="P:regulation of DNA-templated transcription"/>
    <property type="evidence" value="ECO:0007669"/>
    <property type="project" value="InterPro"/>
</dbReference>
<dbReference type="PANTHER" id="PTHR44688:SF16">
    <property type="entry name" value="DNA-BINDING TRANSCRIPTIONAL ACTIVATOR DEVR_DOSR"/>
    <property type="match status" value="1"/>
</dbReference>
<comment type="caution">
    <text evidence="5">The sequence shown here is derived from an EMBL/GenBank/DDBJ whole genome shotgun (WGS) entry which is preliminary data.</text>
</comment>
<dbReference type="InterPro" id="IPR036388">
    <property type="entry name" value="WH-like_DNA-bd_sf"/>
</dbReference>
<dbReference type="SUPFAM" id="SSF46894">
    <property type="entry name" value="C-terminal effector domain of the bipartite response regulators"/>
    <property type="match status" value="1"/>
</dbReference>
<dbReference type="EMBL" id="LDSL01000038">
    <property type="protein sequence ID" value="KTT24828.1"/>
    <property type="molecule type" value="Genomic_DNA"/>
</dbReference>
<dbReference type="Gene3D" id="3.40.50.300">
    <property type="entry name" value="P-loop containing nucleotide triphosphate hydrolases"/>
    <property type="match status" value="1"/>
</dbReference>